<dbReference type="EMBL" id="RPGO01000040">
    <property type="protein sequence ID" value="RZB28645.1"/>
    <property type="molecule type" value="Genomic_DNA"/>
</dbReference>
<evidence type="ECO:0000313" key="2">
    <source>
        <dbReference type="Proteomes" id="UP000291831"/>
    </source>
</evidence>
<evidence type="ECO:0000313" key="1">
    <source>
        <dbReference type="EMBL" id="RZB28645.1"/>
    </source>
</evidence>
<protein>
    <recommendedName>
        <fullName evidence="3">Transposase</fullName>
    </recommendedName>
</protein>
<dbReference type="Proteomes" id="UP000291831">
    <property type="component" value="Unassembled WGS sequence"/>
</dbReference>
<gene>
    <name evidence="1" type="ORF">AEth_01905</name>
</gene>
<comment type="caution">
    <text evidence="1">The sequence shown here is derived from an EMBL/GenBank/DDBJ whole genome shotgun (WGS) entry which is preliminary data.</text>
</comment>
<sequence length="126" mass="14809">MVEQVVDKKKRIIYGNSDLTDIETADVESFNGILRERIGRLVRKTKCFSKYKRRLEYAIELFQFYRDFINEFKSGTTPAMLEGLTDHIWDGMNFFISQSNCDGTPRRRAVGHVPCRRFVIQSYSKI</sequence>
<reference evidence="2" key="1">
    <citation type="submission" date="2019-01" db="EMBL/GenBank/DDBJ databases">
        <title>Anaerobic oxidation of ethane by archaea from a marine hydrocarbon seep.</title>
        <authorList>
            <person name="Musat F."/>
        </authorList>
    </citation>
    <scope>NUCLEOTIDE SEQUENCE [LARGE SCALE GENOMIC DNA]</scope>
</reference>
<dbReference type="AlphaFoldDB" id="A0A8B3RYJ1"/>
<proteinExistence type="predicted"/>
<evidence type="ECO:0008006" key="3">
    <source>
        <dbReference type="Google" id="ProtNLM"/>
    </source>
</evidence>
<organism evidence="1 2">
    <name type="scientific">Candidatus Argoarchaeum ethanivorans</name>
    <dbReference type="NCBI Taxonomy" id="2608793"/>
    <lineage>
        <taxon>Archaea</taxon>
        <taxon>Methanobacteriati</taxon>
        <taxon>Methanobacteriota</taxon>
        <taxon>Stenosarchaea group</taxon>
        <taxon>Methanomicrobia</taxon>
        <taxon>Methanosarcinales</taxon>
        <taxon>Methanosarcinales incertae sedis</taxon>
        <taxon>GOM Arc I cluster</taxon>
        <taxon>Candidatus Argoarchaeum</taxon>
    </lineage>
</organism>
<name>A0A8B3RYJ1_9EURY</name>
<accession>A0A8B3RYJ1</accession>